<gene>
    <name evidence="9" type="ORF">UU67_C0005G0019</name>
</gene>
<feature type="active site" evidence="5">
    <location>
        <position position="98"/>
    </location>
</feature>
<feature type="binding site" evidence="6">
    <location>
        <position position="233"/>
    </location>
    <ligand>
        <name>Mg(2+)</name>
        <dbReference type="ChEBI" id="CHEBI:18420"/>
        <label>1</label>
    </ligand>
</feature>
<evidence type="ECO:0000256" key="3">
    <source>
        <dbReference type="ARBA" id="ARBA00022801"/>
    </source>
</evidence>
<sequence>MRSICKKNFKEWFKKSGADILCLQEIKIQKDQLQKLCFDDTNHLSYFNFGKRKGYAGVAIFAKEKPKSVKQIIGLKRFDDEGRILILEYPQFVLINLYLSHGGRGKEDLGYKLEVYDYLLNFLKKQKNTNIILIGDFNIAHTELDLARPRDNLKNTIFTVEERKKLDDLEKLGFIDTFRCFNGDGGNYTWWPYFANARARNLGWRIDYCFVSNPMAKDLKAAFILKNVPGSDHCPIFCSFDVFSLELLIKLGILDLPLQEREEKMINFWVGVLKRSQITDMFMTPRWRQSKGSGIEYQVAQEKGMTIHDLEAE</sequence>
<feature type="domain" description="Endonuclease/exonuclease/phosphatase" evidence="8">
    <location>
        <begin position="5"/>
        <end position="233"/>
    </location>
</feature>
<dbReference type="Pfam" id="PF03372">
    <property type="entry name" value="Exo_endo_phos"/>
    <property type="match status" value="1"/>
</dbReference>
<dbReference type="GO" id="GO:0003906">
    <property type="term" value="F:DNA-(apurinic or apyrimidinic site) endonuclease activity"/>
    <property type="evidence" value="ECO:0007669"/>
    <property type="project" value="TreeGrafter"/>
</dbReference>
<protein>
    <submittedName>
        <fullName evidence="9">Exodeoxyribonuclease III</fullName>
    </submittedName>
</protein>
<evidence type="ECO:0000313" key="9">
    <source>
        <dbReference type="EMBL" id="KKS14214.1"/>
    </source>
</evidence>
<comment type="cofactor">
    <cofactor evidence="6">
        <name>Mg(2+)</name>
        <dbReference type="ChEBI" id="CHEBI:18420"/>
    </cofactor>
    <cofactor evidence="6">
        <name>Mn(2+)</name>
        <dbReference type="ChEBI" id="CHEBI:29035"/>
    </cofactor>
    <text evidence="6">Probably binds two magnesium or manganese ions per subunit.</text>
</comment>
<dbReference type="PROSITE" id="PS00726">
    <property type="entry name" value="AP_NUCLEASE_F1_1"/>
    <property type="match status" value="1"/>
</dbReference>
<evidence type="ECO:0000256" key="4">
    <source>
        <dbReference type="ARBA" id="ARBA00022842"/>
    </source>
</evidence>
<feature type="site" description="Important for catalytic activity" evidence="7">
    <location>
        <position position="207"/>
    </location>
</feature>
<dbReference type="GO" id="GO:0003677">
    <property type="term" value="F:DNA binding"/>
    <property type="evidence" value="ECO:0007669"/>
    <property type="project" value="InterPro"/>
</dbReference>
<name>A0A0G0WN60_9BACT</name>
<dbReference type="NCBIfam" id="TIGR00633">
    <property type="entry name" value="xth"/>
    <property type="match status" value="1"/>
</dbReference>
<dbReference type="InterPro" id="IPR036691">
    <property type="entry name" value="Endo/exonu/phosph_ase_sf"/>
</dbReference>
<dbReference type="NCBIfam" id="TIGR00195">
    <property type="entry name" value="exoDNase_III"/>
    <property type="match status" value="1"/>
</dbReference>
<evidence type="ECO:0000313" key="10">
    <source>
        <dbReference type="Proteomes" id="UP000034753"/>
    </source>
</evidence>
<reference evidence="9 10" key="1">
    <citation type="journal article" date="2015" name="Nature">
        <title>rRNA introns, odd ribosomes, and small enigmatic genomes across a large radiation of phyla.</title>
        <authorList>
            <person name="Brown C.T."/>
            <person name="Hug L.A."/>
            <person name="Thomas B.C."/>
            <person name="Sharon I."/>
            <person name="Castelle C.J."/>
            <person name="Singh A."/>
            <person name="Wilkins M.J."/>
            <person name="Williams K.H."/>
            <person name="Banfield J.F."/>
        </authorList>
    </citation>
    <scope>NUCLEOTIDE SEQUENCE [LARGE SCALE GENOMIC DNA]</scope>
</reference>
<organism evidence="9 10">
    <name type="scientific">Candidatus Daviesbacteria bacterium GW2011_GWB1_41_5</name>
    <dbReference type="NCBI Taxonomy" id="1618429"/>
    <lineage>
        <taxon>Bacteria</taxon>
        <taxon>Candidatus Daviesiibacteriota</taxon>
    </lineage>
</organism>
<dbReference type="PANTHER" id="PTHR22748">
    <property type="entry name" value="AP ENDONUCLEASE"/>
    <property type="match status" value="1"/>
</dbReference>
<dbReference type="InterPro" id="IPR005135">
    <property type="entry name" value="Endo/exonuclease/phosphatase"/>
</dbReference>
<dbReference type="PROSITE" id="PS51435">
    <property type="entry name" value="AP_NUCLEASE_F1_4"/>
    <property type="match status" value="1"/>
</dbReference>
<dbReference type="GO" id="GO:0046872">
    <property type="term" value="F:metal ion binding"/>
    <property type="evidence" value="ECO:0007669"/>
    <property type="project" value="UniProtKB-KW"/>
</dbReference>
<feature type="binding site" evidence="6">
    <location>
        <position position="25"/>
    </location>
    <ligand>
        <name>Mg(2+)</name>
        <dbReference type="ChEBI" id="CHEBI:18420"/>
        <label>1</label>
    </ligand>
</feature>
<dbReference type="PATRIC" id="fig|1618429.3.peg.175"/>
<feature type="site" description="Interaction with DNA substrate" evidence="7">
    <location>
        <position position="233"/>
    </location>
</feature>
<dbReference type="AlphaFoldDB" id="A0A0G0WN60"/>
<feature type="binding site" evidence="6">
    <location>
        <position position="138"/>
    </location>
    <ligand>
        <name>Mg(2+)</name>
        <dbReference type="ChEBI" id="CHEBI:18420"/>
        <label>1</label>
    </ligand>
</feature>
<dbReference type="InterPro" id="IPR020847">
    <property type="entry name" value="AP_endonuclease_F1_BS"/>
</dbReference>
<feature type="binding site" evidence="6">
    <location>
        <position position="136"/>
    </location>
    <ligand>
        <name>Mg(2+)</name>
        <dbReference type="ChEBI" id="CHEBI:18420"/>
        <label>1</label>
    </ligand>
</feature>
<dbReference type="GO" id="GO:0008081">
    <property type="term" value="F:phosphoric diester hydrolase activity"/>
    <property type="evidence" value="ECO:0007669"/>
    <property type="project" value="TreeGrafter"/>
</dbReference>
<dbReference type="GO" id="GO:0008311">
    <property type="term" value="F:double-stranded DNA 3'-5' DNA exonuclease activity"/>
    <property type="evidence" value="ECO:0007669"/>
    <property type="project" value="TreeGrafter"/>
</dbReference>
<proteinExistence type="inferred from homology"/>
<accession>A0A0G0WN60</accession>
<dbReference type="EMBL" id="LCBN01000005">
    <property type="protein sequence ID" value="KKS14214.1"/>
    <property type="molecule type" value="Genomic_DNA"/>
</dbReference>
<feature type="site" description="Transition state stabilizer" evidence="7">
    <location>
        <position position="138"/>
    </location>
</feature>
<evidence type="ECO:0000256" key="7">
    <source>
        <dbReference type="PIRSR" id="PIRSR604808-3"/>
    </source>
</evidence>
<evidence type="ECO:0000256" key="1">
    <source>
        <dbReference type="ARBA" id="ARBA00007092"/>
    </source>
</evidence>
<feature type="binding site" evidence="6">
    <location>
        <position position="232"/>
    </location>
    <ligand>
        <name>Mg(2+)</name>
        <dbReference type="ChEBI" id="CHEBI:18420"/>
        <label>1</label>
    </ligand>
</feature>
<keyword evidence="2 6" id="KW-0479">Metal-binding</keyword>
<dbReference type="Gene3D" id="3.60.10.10">
    <property type="entry name" value="Endonuclease/exonuclease/phosphatase"/>
    <property type="match status" value="1"/>
</dbReference>
<dbReference type="Proteomes" id="UP000034753">
    <property type="component" value="Unassembled WGS sequence"/>
</dbReference>
<comment type="caution">
    <text evidence="9">The sequence shown here is derived from an EMBL/GenBank/DDBJ whole genome shotgun (WGS) entry which is preliminary data.</text>
</comment>
<dbReference type="GO" id="GO:0006284">
    <property type="term" value="P:base-excision repair"/>
    <property type="evidence" value="ECO:0007669"/>
    <property type="project" value="TreeGrafter"/>
</dbReference>
<evidence type="ECO:0000256" key="5">
    <source>
        <dbReference type="PIRSR" id="PIRSR604808-1"/>
    </source>
</evidence>
<dbReference type="PANTHER" id="PTHR22748:SF4">
    <property type="entry name" value="DNA-(APURINIC OR APYRIMIDINIC SITE) ENDONUCLEASE 2"/>
    <property type="match status" value="1"/>
</dbReference>
<keyword evidence="3" id="KW-0378">Hydrolase</keyword>
<evidence type="ECO:0000256" key="2">
    <source>
        <dbReference type="ARBA" id="ARBA00022723"/>
    </source>
</evidence>
<feature type="active site" description="Proton donor/acceptor" evidence="5">
    <location>
        <position position="136"/>
    </location>
</feature>
<dbReference type="SUPFAM" id="SSF56219">
    <property type="entry name" value="DNase I-like"/>
    <property type="match status" value="1"/>
</dbReference>
<keyword evidence="6" id="KW-0464">Manganese</keyword>
<evidence type="ECO:0000256" key="6">
    <source>
        <dbReference type="PIRSR" id="PIRSR604808-2"/>
    </source>
</evidence>
<feature type="active site" description="Proton acceptor" evidence="5">
    <location>
        <position position="233"/>
    </location>
</feature>
<evidence type="ECO:0000259" key="8">
    <source>
        <dbReference type="Pfam" id="PF03372"/>
    </source>
</evidence>
<comment type="similarity">
    <text evidence="1">Belongs to the DNA repair enzymes AP/ExoA family.</text>
</comment>
<keyword evidence="4 6" id="KW-0460">Magnesium</keyword>
<dbReference type="InterPro" id="IPR004808">
    <property type="entry name" value="AP_endonuc_1"/>
</dbReference>